<sequence>MKGRTITDMNDTQGYSAEYAALNHEIYNLTRQLEAKEKECRESNKTDLLDPFDNPTEYRWYRDDYSEILPWITMPEFSVPFEPAKVERNAIRRFYNIGGFTALFQFIVSNVLALVLIVGIQAILKSMNPEAASGAISHYMEKGAIFVSINMLIFLSANVGFGFIGLKWAKIKPSSLIKTRDYSLSDVFIHCMAGLFIWTAAAFLAKGIEDVFSQYGFTTDVMDSDYGNTGLGIAVLTLYTCIIAPVTEEFFFRGALMKIFAKADQRFAIIASAVFFGLAHGNIPQFMLAFLIGIFMGHIDMKHNSILPSIIVHIFINTMVTVLSLLDGYDTAKAAVALVVIIAAVAGLIFLIIFRKGSRLPMSTPAQKLRGFSIAKTSVGCILAFAFQLTYLVLLILETKE</sequence>
<dbReference type="PANTHER" id="PTHR43592">
    <property type="entry name" value="CAAX AMINO TERMINAL PROTEASE"/>
    <property type="match status" value="1"/>
</dbReference>
<evidence type="ECO:0000313" key="5">
    <source>
        <dbReference type="Proteomes" id="UP000019365"/>
    </source>
</evidence>
<feature type="domain" description="CAAX prenyl protease 2/Lysostaphin resistance protein A-like" evidence="3">
    <location>
        <begin position="233"/>
        <end position="319"/>
    </location>
</feature>
<dbReference type="GO" id="GO:0080120">
    <property type="term" value="P:CAAX-box protein maturation"/>
    <property type="evidence" value="ECO:0007669"/>
    <property type="project" value="UniProtKB-ARBA"/>
</dbReference>
<keyword evidence="1" id="KW-0175">Coiled coil</keyword>
<feature type="transmembrane region" description="Helical" evidence="2">
    <location>
        <begin position="374"/>
        <end position="397"/>
    </location>
</feature>
<feature type="transmembrane region" description="Helical" evidence="2">
    <location>
        <begin position="306"/>
        <end position="326"/>
    </location>
</feature>
<accession>W7UMP0</accession>
<dbReference type="Proteomes" id="UP000019365">
    <property type="component" value="Unassembled WGS sequence"/>
</dbReference>
<feature type="transmembrane region" description="Helical" evidence="2">
    <location>
        <begin position="226"/>
        <end position="246"/>
    </location>
</feature>
<dbReference type="PATRIC" id="fig|1341157.4.peg.2297"/>
<feature type="coiled-coil region" evidence="1">
    <location>
        <begin position="19"/>
        <end position="46"/>
    </location>
</feature>
<feature type="transmembrane region" description="Helical" evidence="2">
    <location>
        <begin position="144"/>
        <end position="166"/>
    </location>
</feature>
<feature type="transmembrane region" description="Helical" evidence="2">
    <location>
        <begin position="335"/>
        <end position="354"/>
    </location>
</feature>
<dbReference type="EMBL" id="ATAX01000028">
    <property type="protein sequence ID" value="EWM52824.1"/>
    <property type="molecule type" value="Genomic_DNA"/>
</dbReference>
<proteinExistence type="predicted"/>
<feature type="transmembrane region" description="Helical" evidence="2">
    <location>
        <begin position="94"/>
        <end position="124"/>
    </location>
</feature>
<gene>
    <name evidence="4" type="ORF">RF007C_14515</name>
</gene>
<evidence type="ECO:0000313" key="4">
    <source>
        <dbReference type="EMBL" id="EWM52824.1"/>
    </source>
</evidence>
<organism evidence="4 5">
    <name type="scientific">Ruminococcus flavefaciens 007c</name>
    <dbReference type="NCBI Taxonomy" id="1341157"/>
    <lineage>
        <taxon>Bacteria</taxon>
        <taxon>Bacillati</taxon>
        <taxon>Bacillota</taxon>
        <taxon>Clostridia</taxon>
        <taxon>Eubacteriales</taxon>
        <taxon>Oscillospiraceae</taxon>
        <taxon>Ruminococcus</taxon>
    </lineage>
</organism>
<evidence type="ECO:0000256" key="1">
    <source>
        <dbReference type="SAM" id="Coils"/>
    </source>
</evidence>
<dbReference type="PANTHER" id="PTHR43592:SF15">
    <property type="entry name" value="CAAX AMINO TERMINAL PROTEASE FAMILY PROTEIN"/>
    <property type="match status" value="1"/>
</dbReference>
<name>W7UMP0_RUMFL</name>
<keyword evidence="2" id="KW-0472">Membrane</keyword>
<dbReference type="InterPro" id="IPR003675">
    <property type="entry name" value="Rce1/LyrA-like_dom"/>
</dbReference>
<keyword evidence="2" id="KW-0812">Transmembrane</keyword>
<protein>
    <recommendedName>
        <fullName evidence="3">CAAX prenyl protease 2/Lysostaphin resistance protein A-like domain-containing protein</fullName>
    </recommendedName>
</protein>
<dbReference type="AlphaFoldDB" id="W7UMP0"/>
<keyword evidence="2" id="KW-1133">Transmembrane helix</keyword>
<feature type="transmembrane region" description="Helical" evidence="2">
    <location>
        <begin position="267"/>
        <end position="294"/>
    </location>
</feature>
<feature type="transmembrane region" description="Helical" evidence="2">
    <location>
        <begin position="187"/>
        <end position="206"/>
    </location>
</feature>
<evidence type="ECO:0000259" key="3">
    <source>
        <dbReference type="Pfam" id="PF02517"/>
    </source>
</evidence>
<reference evidence="4 5" key="1">
    <citation type="journal article" date="2014" name="PLoS ONE">
        <title>Rumen cellulosomics: divergent fiber-degrading strategies revealed by comparative genome-wide analysis of six ruminococcal strains.</title>
        <authorList>
            <person name="Dassa B."/>
            <person name="Borovok I."/>
            <person name="Ruimy-Israeli V."/>
            <person name="Lamed R."/>
            <person name="Flint H.J."/>
            <person name="Duncan S.H."/>
            <person name="Henrissat B."/>
            <person name="Coutinho P."/>
            <person name="Morrison M."/>
            <person name="Mosoni P."/>
            <person name="Yeoman C.J."/>
            <person name="White B.A."/>
            <person name="Bayer E.A."/>
        </authorList>
    </citation>
    <scope>NUCLEOTIDE SEQUENCE [LARGE SCALE GENOMIC DNA]</scope>
    <source>
        <strain evidence="4 5">007c</strain>
    </source>
</reference>
<evidence type="ECO:0000256" key="2">
    <source>
        <dbReference type="SAM" id="Phobius"/>
    </source>
</evidence>
<keyword evidence="5" id="KW-1185">Reference proteome</keyword>
<comment type="caution">
    <text evidence="4">The sequence shown here is derived from an EMBL/GenBank/DDBJ whole genome shotgun (WGS) entry which is preliminary data.</text>
</comment>
<dbReference type="Pfam" id="PF02517">
    <property type="entry name" value="Rce1-like"/>
    <property type="match status" value="1"/>
</dbReference>
<dbReference type="eggNOG" id="COG1266">
    <property type="taxonomic scope" value="Bacteria"/>
</dbReference>
<dbReference type="GO" id="GO:0004175">
    <property type="term" value="F:endopeptidase activity"/>
    <property type="evidence" value="ECO:0007669"/>
    <property type="project" value="UniProtKB-ARBA"/>
</dbReference>